<keyword evidence="2" id="KW-0520">NAD</keyword>
<evidence type="ECO:0000313" key="3">
    <source>
        <dbReference type="EMBL" id="CAG8595252.1"/>
    </source>
</evidence>
<dbReference type="Proteomes" id="UP000789831">
    <property type="component" value="Unassembled WGS sequence"/>
</dbReference>
<evidence type="ECO:0000256" key="2">
    <source>
        <dbReference type="ARBA" id="ARBA00023027"/>
    </source>
</evidence>
<gene>
    <name evidence="3" type="ORF">AGERDE_LOCUS8816</name>
</gene>
<dbReference type="EMBL" id="CAJVPL010001990">
    <property type="protein sequence ID" value="CAG8595252.1"/>
    <property type="molecule type" value="Genomic_DNA"/>
</dbReference>
<proteinExistence type="predicted"/>
<dbReference type="GO" id="GO:0005739">
    <property type="term" value="C:mitochondrion"/>
    <property type="evidence" value="ECO:0007669"/>
    <property type="project" value="TreeGrafter"/>
</dbReference>
<reference evidence="3" key="1">
    <citation type="submission" date="2021-06" db="EMBL/GenBank/DDBJ databases">
        <authorList>
            <person name="Kallberg Y."/>
            <person name="Tangrot J."/>
            <person name="Rosling A."/>
        </authorList>
    </citation>
    <scope>NUCLEOTIDE SEQUENCE</scope>
    <source>
        <strain evidence="3">MT106</strain>
    </source>
</reference>
<comment type="caution">
    <text evidence="3">The sequence shown here is derived from an EMBL/GenBank/DDBJ whole genome shotgun (WGS) entry which is preliminary data.</text>
</comment>
<dbReference type="AlphaFoldDB" id="A0A9N9GBH6"/>
<dbReference type="PANTHER" id="PTHR22981:SF7">
    <property type="entry name" value="3-HYDROXYISOBUTYRATE DEHYDROGENASE, MITOCHONDRIAL"/>
    <property type="match status" value="1"/>
</dbReference>
<evidence type="ECO:0000256" key="1">
    <source>
        <dbReference type="ARBA" id="ARBA00023002"/>
    </source>
</evidence>
<dbReference type="InterPro" id="IPR013328">
    <property type="entry name" value="6PGD_dom2"/>
</dbReference>
<accession>A0A9N9GBH6</accession>
<dbReference type="GO" id="GO:0006574">
    <property type="term" value="P:L-valine catabolic process"/>
    <property type="evidence" value="ECO:0007669"/>
    <property type="project" value="TreeGrafter"/>
</dbReference>
<dbReference type="PANTHER" id="PTHR22981">
    <property type="entry name" value="3-HYDROXYISOBUTYRATE DEHYDROGENASE-RELATED"/>
    <property type="match status" value="1"/>
</dbReference>
<evidence type="ECO:0000313" key="4">
    <source>
        <dbReference type="Proteomes" id="UP000789831"/>
    </source>
</evidence>
<dbReference type="GO" id="GO:0008442">
    <property type="term" value="F:3-hydroxyisobutyrate dehydrogenase activity"/>
    <property type="evidence" value="ECO:0007669"/>
    <property type="project" value="TreeGrafter"/>
</dbReference>
<sequence length="166" mass="17749">MLPNQSEDYPCLPHALILPHSSILFLRAVNSSTIDQSVAKFDAEAIITKGARATNAPVSGCKYIMTSTTEDFDRAQPILSQMGKNIIHCGKSGSGQITKTCNMLLAISMISVSKTMSLGINPKLLAIILILQRADVGPAILLTQYGILPSNDYKGGFVATLIAKDL</sequence>
<dbReference type="Gene3D" id="3.40.50.720">
    <property type="entry name" value="NAD(P)-binding Rossmann-like Domain"/>
    <property type="match status" value="1"/>
</dbReference>
<keyword evidence="1" id="KW-0560">Oxidoreductase</keyword>
<name>A0A9N9GBH6_9GLOM</name>
<organism evidence="3 4">
    <name type="scientific">Ambispora gerdemannii</name>
    <dbReference type="NCBI Taxonomy" id="144530"/>
    <lineage>
        <taxon>Eukaryota</taxon>
        <taxon>Fungi</taxon>
        <taxon>Fungi incertae sedis</taxon>
        <taxon>Mucoromycota</taxon>
        <taxon>Glomeromycotina</taxon>
        <taxon>Glomeromycetes</taxon>
        <taxon>Archaeosporales</taxon>
        <taxon>Ambisporaceae</taxon>
        <taxon>Ambispora</taxon>
    </lineage>
</organism>
<dbReference type="Gene3D" id="1.10.1040.10">
    <property type="entry name" value="N-(1-d-carboxylethyl)-l-norvaline Dehydrogenase, domain 2"/>
    <property type="match status" value="1"/>
</dbReference>
<keyword evidence="4" id="KW-1185">Reference proteome</keyword>
<dbReference type="OrthoDB" id="21615at2759"/>
<protein>
    <submittedName>
        <fullName evidence="3">11432_t:CDS:1</fullName>
    </submittedName>
</protein>